<dbReference type="GO" id="GO:0008641">
    <property type="term" value="F:ubiquitin-like modifier activating enzyme activity"/>
    <property type="evidence" value="ECO:0007669"/>
    <property type="project" value="InterPro"/>
</dbReference>
<dbReference type="Pfam" id="PF00899">
    <property type="entry name" value="ThiF"/>
    <property type="match status" value="1"/>
</dbReference>
<protein>
    <submittedName>
        <fullName evidence="2">HesA/MoeB/ThiF family protein</fullName>
    </submittedName>
</protein>
<sequence>MERYKRNHDMLSEIDMKILINSKVVILGLGGLGEYILEMLVRIGIGEITIIDFDKFDMSNLNRQIYSDEFVIGKFKVDVAKERAININSKVIINAFTKKIDKKNVIELIKGHSLVVDGLDDIASRFVVNNACEKLGITFIYGAISSWYGQVSTILPGEKTLGKIYAKNKEGDLKKGSPSFTPALVASIQVSEVIKYLLKKGSLLNGKLLLIDTLLQDYEIIEFE</sequence>
<dbReference type="SUPFAM" id="SSF69572">
    <property type="entry name" value="Activating enzymes of the ubiquitin-like proteins"/>
    <property type="match status" value="1"/>
</dbReference>
<dbReference type="GO" id="GO:0005737">
    <property type="term" value="C:cytoplasm"/>
    <property type="evidence" value="ECO:0007669"/>
    <property type="project" value="TreeGrafter"/>
</dbReference>
<name>A0AAU9ECX8_9FIRM</name>
<dbReference type="CDD" id="cd00757">
    <property type="entry name" value="ThiF_MoeB_HesA_family"/>
    <property type="match status" value="1"/>
</dbReference>
<feature type="domain" description="THIF-type NAD/FAD binding fold" evidence="1">
    <location>
        <begin position="6"/>
        <end position="221"/>
    </location>
</feature>
<dbReference type="AlphaFoldDB" id="A0AAU9ECX8"/>
<dbReference type="InterPro" id="IPR000594">
    <property type="entry name" value="ThiF_NAD_FAD-bd"/>
</dbReference>
<dbReference type="Proteomes" id="UP001321786">
    <property type="component" value="Chromosome"/>
</dbReference>
<organism evidence="2 3">
    <name type="scientific">Helicovermis profundi</name>
    <dbReference type="NCBI Taxonomy" id="3065157"/>
    <lineage>
        <taxon>Bacteria</taxon>
        <taxon>Bacillati</taxon>
        <taxon>Bacillota</taxon>
        <taxon>Clostridia</taxon>
        <taxon>Helicovermis</taxon>
    </lineage>
</organism>
<keyword evidence="3" id="KW-1185">Reference proteome</keyword>
<dbReference type="InterPro" id="IPR045886">
    <property type="entry name" value="ThiF/MoeB/HesA"/>
</dbReference>
<dbReference type="EMBL" id="AP028654">
    <property type="protein sequence ID" value="BEP29847.1"/>
    <property type="molecule type" value="Genomic_DNA"/>
</dbReference>
<dbReference type="KEGG" id="hprf:HLPR_21780"/>
<dbReference type="PANTHER" id="PTHR10953:SF102">
    <property type="entry name" value="ADENYLYLTRANSFERASE AND SULFURTRANSFERASE MOCS3"/>
    <property type="match status" value="1"/>
</dbReference>
<evidence type="ECO:0000259" key="1">
    <source>
        <dbReference type="Pfam" id="PF00899"/>
    </source>
</evidence>
<evidence type="ECO:0000313" key="2">
    <source>
        <dbReference type="EMBL" id="BEP29847.1"/>
    </source>
</evidence>
<dbReference type="GO" id="GO:0016779">
    <property type="term" value="F:nucleotidyltransferase activity"/>
    <property type="evidence" value="ECO:0007669"/>
    <property type="project" value="TreeGrafter"/>
</dbReference>
<accession>A0AAU9ECX8</accession>
<dbReference type="PANTHER" id="PTHR10953">
    <property type="entry name" value="UBIQUITIN-ACTIVATING ENZYME E1"/>
    <property type="match status" value="1"/>
</dbReference>
<dbReference type="RefSeq" id="WP_338535458.1">
    <property type="nucleotide sequence ID" value="NZ_AP028654.1"/>
</dbReference>
<dbReference type="Gene3D" id="3.40.50.720">
    <property type="entry name" value="NAD(P)-binding Rossmann-like Domain"/>
    <property type="match status" value="1"/>
</dbReference>
<gene>
    <name evidence="2" type="ORF">HLPR_21780</name>
</gene>
<dbReference type="GO" id="GO:0004792">
    <property type="term" value="F:thiosulfate-cyanide sulfurtransferase activity"/>
    <property type="evidence" value="ECO:0007669"/>
    <property type="project" value="TreeGrafter"/>
</dbReference>
<proteinExistence type="predicted"/>
<dbReference type="InterPro" id="IPR035985">
    <property type="entry name" value="Ubiquitin-activating_enz"/>
</dbReference>
<evidence type="ECO:0000313" key="3">
    <source>
        <dbReference type="Proteomes" id="UP001321786"/>
    </source>
</evidence>
<reference evidence="2 3" key="1">
    <citation type="submission" date="2023-08" db="EMBL/GenBank/DDBJ databases">
        <title>Helicovermis profunda gen. nov., sp. nov., a novel mesophilic, fermentative bacterium within the Bacillota from a deep-sea hydrothermal vent chimney.</title>
        <authorList>
            <person name="Miyazaki U."/>
            <person name="Mizutani D."/>
            <person name="Hashimoto Y."/>
            <person name="Tame A."/>
            <person name="Sawayama S."/>
            <person name="Miyazaki J."/>
            <person name="Takai K."/>
            <person name="Nakagawa S."/>
        </authorList>
    </citation>
    <scope>NUCLEOTIDE SEQUENCE [LARGE SCALE GENOMIC DNA]</scope>
    <source>
        <strain evidence="2 3">S502</strain>
    </source>
</reference>